<dbReference type="Pfam" id="PF01541">
    <property type="entry name" value="GIY-YIG"/>
    <property type="match status" value="1"/>
</dbReference>
<accession>A0A6S6SF48</accession>
<keyword evidence="3" id="KW-0540">Nuclease</keyword>
<reference evidence="3" key="1">
    <citation type="submission" date="2020-01" db="EMBL/GenBank/DDBJ databases">
        <authorList>
            <person name="Meier V. D."/>
            <person name="Meier V D."/>
        </authorList>
    </citation>
    <scope>NUCLEOTIDE SEQUENCE</scope>
    <source>
        <strain evidence="3">HLG_WM_MAG_09</strain>
    </source>
</reference>
<gene>
    <name evidence="3" type="ORF">HELGO_WM73008</name>
</gene>
<dbReference type="EMBL" id="CACVAT010000056">
    <property type="protein sequence ID" value="CAA6803439.1"/>
    <property type="molecule type" value="Genomic_DNA"/>
</dbReference>
<dbReference type="Gene3D" id="3.40.1440.10">
    <property type="entry name" value="GIY-YIG endonuclease"/>
    <property type="match status" value="1"/>
</dbReference>
<feature type="domain" description="GIY-YIG" evidence="2">
    <location>
        <begin position="1"/>
        <end position="77"/>
    </location>
</feature>
<dbReference type="SUPFAM" id="SSF82771">
    <property type="entry name" value="GIY-YIG endonuclease"/>
    <property type="match status" value="1"/>
</dbReference>
<name>A0A6S6SF48_9GAMM</name>
<dbReference type="PANTHER" id="PTHR34477">
    <property type="entry name" value="UPF0213 PROTEIN YHBQ"/>
    <property type="match status" value="1"/>
</dbReference>
<dbReference type="InterPro" id="IPR000305">
    <property type="entry name" value="GIY-YIG_endonuc"/>
</dbReference>
<dbReference type="PROSITE" id="PS50164">
    <property type="entry name" value="GIY_YIG"/>
    <property type="match status" value="1"/>
</dbReference>
<dbReference type="PANTHER" id="PTHR34477:SF1">
    <property type="entry name" value="UPF0213 PROTEIN YHBQ"/>
    <property type="match status" value="1"/>
</dbReference>
<dbReference type="InterPro" id="IPR035901">
    <property type="entry name" value="GIY-YIG_endonuc_sf"/>
</dbReference>
<sequence>MWHTYILQCADGSLYTGVTTDLDRRIDEHNHSAKGAKYTRARRPVLLVYSEACQTRSAACSREFKIKQLTKKQKLELIDQTFTL</sequence>
<comment type="similarity">
    <text evidence="1">Belongs to the UPF0213 family.</text>
</comment>
<keyword evidence="3" id="KW-0378">Hydrolase</keyword>
<dbReference type="GO" id="GO:0004519">
    <property type="term" value="F:endonuclease activity"/>
    <property type="evidence" value="ECO:0007669"/>
    <property type="project" value="UniProtKB-KW"/>
</dbReference>
<evidence type="ECO:0000313" key="3">
    <source>
        <dbReference type="EMBL" id="CAA6803439.1"/>
    </source>
</evidence>
<evidence type="ECO:0000259" key="2">
    <source>
        <dbReference type="PROSITE" id="PS50164"/>
    </source>
</evidence>
<evidence type="ECO:0000256" key="1">
    <source>
        <dbReference type="ARBA" id="ARBA00007435"/>
    </source>
</evidence>
<organism evidence="3">
    <name type="scientific">uncultured Thiotrichaceae bacterium</name>
    <dbReference type="NCBI Taxonomy" id="298394"/>
    <lineage>
        <taxon>Bacteria</taxon>
        <taxon>Pseudomonadati</taxon>
        <taxon>Pseudomonadota</taxon>
        <taxon>Gammaproteobacteria</taxon>
        <taxon>Thiotrichales</taxon>
        <taxon>Thiotrichaceae</taxon>
        <taxon>environmental samples</taxon>
    </lineage>
</organism>
<proteinExistence type="inferred from homology"/>
<dbReference type="AlphaFoldDB" id="A0A6S6SF48"/>
<dbReference type="CDD" id="cd10456">
    <property type="entry name" value="GIY-YIG_UPF0213"/>
    <property type="match status" value="1"/>
</dbReference>
<dbReference type="InterPro" id="IPR050190">
    <property type="entry name" value="UPF0213_domain"/>
</dbReference>
<protein>
    <submittedName>
        <fullName evidence="3">Endonuclease</fullName>
    </submittedName>
</protein>
<keyword evidence="3" id="KW-0255">Endonuclease</keyword>